<feature type="compositionally biased region" description="Gly residues" evidence="1">
    <location>
        <begin position="207"/>
        <end position="216"/>
    </location>
</feature>
<dbReference type="Gene3D" id="3.30.70.2390">
    <property type="match status" value="1"/>
</dbReference>
<keyword evidence="2" id="KW-0472">Membrane</keyword>
<sequence>MTDEFDTIEPGRRSGAHRQDSASSNVGAITLVIVLALVAVLLVVAAINIITSSMRDPETTVGEGAGAPATSAPATPKPSESEVSVVDSSLKVDVLNGSGVSGVAKKFSDAVEKEGWTIGKVGNYSTARSDSVVYYRDKDSAAQAKLVADALGIKATEQSKDFTADLTVVVCSDIAQRGPKPSGGDAESGGATTGSEGGTSGSSDASGAGGNGLGEG</sequence>
<feature type="compositionally biased region" description="Low complexity" evidence="1">
    <location>
        <begin position="66"/>
        <end position="81"/>
    </location>
</feature>
<feature type="domain" description="LytR/CpsA/Psr regulator C-terminal" evidence="3">
    <location>
        <begin position="90"/>
        <end position="173"/>
    </location>
</feature>
<evidence type="ECO:0000259" key="3">
    <source>
        <dbReference type="Pfam" id="PF13399"/>
    </source>
</evidence>
<keyword evidence="2" id="KW-0812">Transmembrane</keyword>
<keyword evidence="5" id="KW-1185">Reference proteome</keyword>
<feature type="region of interest" description="Disordered" evidence="1">
    <location>
        <begin position="174"/>
        <end position="216"/>
    </location>
</feature>
<accession>A0ABN0SMB5</accession>
<evidence type="ECO:0000256" key="1">
    <source>
        <dbReference type="SAM" id="MobiDB-lite"/>
    </source>
</evidence>
<feature type="compositionally biased region" description="Basic and acidic residues" evidence="1">
    <location>
        <begin position="9"/>
        <end position="20"/>
    </location>
</feature>
<organism evidence="4 5">
    <name type="scientific">Brevibacterium metallidurans</name>
    <dbReference type="NCBI Taxonomy" id="1482676"/>
    <lineage>
        <taxon>Bacteria</taxon>
        <taxon>Bacillati</taxon>
        <taxon>Actinomycetota</taxon>
        <taxon>Actinomycetes</taxon>
        <taxon>Micrococcales</taxon>
        <taxon>Brevibacteriaceae</taxon>
        <taxon>Brevibacterium</taxon>
    </lineage>
</organism>
<dbReference type="RefSeq" id="WP_339392271.1">
    <property type="nucleotide sequence ID" value="NZ_BAAAAF010000004.1"/>
</dbReference>
<proteinExistence type="predicted"/>
<comment type="caution">
    <text evidence="4">The sequence shown here is derived from an EMBL/GenBank/DDBJ whole genome shotgun (WGS) entry which is preliminary data.</text>
</comment>
<dbReference type="InterPro" id="IPR027381">
    <property type="entry name" value="LytR/CpsA/Psr_C"/>
</dbReference>
<dbReference type="Pfam" id="PF13399">
    <property type="entry name" value="LytR_C"/>
    <property type="match status" value="1"/>
</dbReference>
<name>A0ABN0SMB5_9MICO</name>
<evidence type="ECO:0000313" key="5">
    <source>
        <dbReference type="Proteomes" id="UP001498238"/>
    </source>
</evidence>
<evidence type="ECO:0000256" key="2">
    <source>
        <dbReference type="SAM" id="Phobius"/>
    </source>
</evidence>
<reference evidence="4 5" key="1">
    <citation type="submission" date="2024-01" db="EMBL/GenBank/DDBJ databases">
        <title>Characterization of antibiotic resistant novel bacterial strains and their environmental applications.</title>
        <authorList>
            <person name="Manzoor S."/>
            <person name="Abbas S."/>
            <person name="Arshad M."/>
            <person name="Ahmed I."/>
        </authorList>
    </citation>
    <scope>NUCLEOTIDE SEQUENCE [LARGE SCALE GENOMIC DNA]</scope>
    <source>
        <strain evidence="4 5">NCCP-602</strain>
    </source>
</reference>
<protein>
    <recommendedName>
        <fullName evidence="3">LytR/CpsA/Psr regulator C-terminal domain-containing protein</fullName>
    </recommendedName>
</protein>
<evidence type="ECO:0000313" key="4">
    <source>
        <dbReference type="EMBL" id="GAA0035380.1"/>
    </source>
</evidence>
<feature type="transmembrane region" description="Helical" evidence="2">
    <location>
        <begin position="28"/>
        <end position="50"/>
    </location>
</feature>
<gene>
    <name evidence="4" type="ORF">NCCP602_13410</name>
</gene>
<feature type="compositionally biased region" description="Gly residues" evidence="1">
    <location>
        <begin position="191"/>
        <end position="200"/>
    </location>
</feature>
<keyword evidence="2" id="KW-1133">Transmembrane helix</keyword>
<feature type="region of interest" description="Disordered" evidence="1">
    <location>
        <begin position="57"/>
        <end position="81"/>
    </location>
</feature>
<dbReference type="EMBL" id="BAAAAF010000004">
    <property type="protein sequence ID" value="GAA0035380.1"/>
    <property type="molecule type" value="Genomic_DNA"/>
</dbReference>
<dbReference type="Proteomes" id="UP001498238">
    <property type="component" value="Unassembled WGS sequence"/>
</dbReference>
<feature type="region of interest" description="Disordered" evidence="1">
    <location>
        <begin position="1"/>
        <end position="20"/>
    </location>
</feature>